<organism evidence="4 5">
    <name type="scientific">Micromonospora haikouensis</name>
    <dbReference type="NCBI Taxonomy" id="686309"/>
    <lineage>
        <taxon>Bacteria</taxon>
        <taxon>Bacillati</taxon>
        <taxon>Actinomycetota</taxon>
        <taxon>Actinomycetes</taxon>
        <taxon>Micromonosporales</taxon>
        <taxon>Micromonosporaceae</taxon>
        <taxon>Micromonospora</taxon>
    </lineage>
</organism>
<dbReference type="OrthoDB" id="4113332at2"/>
<dbReference type="Gene3D" id="3.30.60.230">
    <property type="entry name" value="Lsr2, dimerization domain"/>
    <property type="match status" value="1"/>
</dbReference>
<dbReference type="PATRIC" id="fig|47853.6.peg.3620"/>
<evidence type="ECO:0000256" key="1">
    <source>
        <dbReference type="ARBA" id="ARBA00023125"/>
    </source>
</evidence>
<dbReference type="AlphaFoldDB" id="A0A0D0VPR1"/>
<keyword evidence="1" id="KW-0238">DNA-binding</keyword>
<comment type="caution">
    <text evidence="4">The sequence shown here is derived from an EMBL/GenBank/DDBJ whole genome shotgun (WGS) entry which is preliminary data.</text>
</comment>
<protein>
    <submittedName>
        <fullName evidence="4">Nucleoid-associated protein Lsr2</fullName>
    </submittedName>
</protein>
<dbReference type="GO" id="GO:0016746">
    <property type="term" value="F:acyltransferase activity"/>
    <property type="evidence" value="ECO:0007669"/>
    <property type="project" value="InterPro"/>
</dbReference>
<dbReference type="InterPro" id="IPR055370">
    <property type="entry name" value="Lsr2_DNA-bd"/>
</dbReference>
<dbReference type="Pfam" id="PF11774">
    <property type="entry name" value="Lsr2"/>
    <property type="match status" value="1"/>
</dbReference>
<evidence type="ECO:0000259" key="2">
    <source>
        <dbReference type="Pfam" id="PF11774"/>
    </source>
</evidence>
<accession>A0A0D0VPR1</accession>
<dbReference type="Gene3D" id="4.10.320.10">
    <property type="entry name" value="E3-binding domain"/>
    <property type="match status" value="1"/>
</dbReference>
<evidence type="ECO:0000313" key="5">
    <source>
        <dbReference type="Proteomes" id="UP000032254"/>
    </source>
</evidence>
<dbReference type="Pfam" id="PF23359">
    <property type="entry name" value="Lsr2_DNA-bd"/>
    <property type="match status" value="1"/>
</dbReference>
<proteinExistence type="predicted"/>
<dbReference type="GO" id="GO:0003677">
    <property type="term" value="F:DNA binding"/>
    <property type="evidence" value="ECO:0007669"/>
    <property type="project" value="UniProtKB-KW"/>
</dbReference>
<sequence length="117" mass="12820">MWDVAKQIIHKLVDDLDGGDADETVKFALDGVQYEIDLSATNAEKLREVFSPYVANGTKVGRGGVVVGGRAARGRGGATADREQNKAIRAWAKREGKEISDRGRIPQEIVDEFHAKR</sequence>
<feature type="domain" description="Lsr2 dimerization" evidence="2">
    <location>
        <begin position="5"/>
        <end position="61"/>
    </location>
</feature>
<reference evidence="4 5" key="1">
    <citation type="submission" date="2015-01" db="EMBL/GenBank/DDBJ databases">
        <title>Sequencing and annotation of Micromonospora carbonacea strain JXNU-1 genome.</title>
        <authorList>
            <person name="Long Z."/>
            <person name="Huang Y."/>
            <person name="Jiang Y."/>
        </authorList>
    </citation>
    <scope>NUCLEOTIDE SEQUENCE [LARGE SCALE GENOMIC DNA]</scope>
    <source>
        <strain evidence="4 5">JXNU-1</strain>
    </source>
</reference>
<feature type="domain" description="Lsr2 DNA-binding" evidence="3">
    <location>
        <begin position="80"/>
        <end position="115"/>
    </location>
</feature>
<dbReference type="InterPro" id="IPR042261">
    <property type="entry name" value="Lsr2-like_dimerization"/>
</dbReference>
<gene>
    <name evidence="4" type="ORF">TK50_17300</name>
</gene>
<name>A0A0D0VPR1_9ACTN</name>
<dbReference type="EMBL" id="JXSX01000002">
    <property type="protein sequence ID" value="KIR62733.1"/>
    <property type="molecule type" value="Genomic_DNA"/>
</dbReference>
<evidence type="ECO:0000313" key="4">
    <source>
        <dbReference type="EMBL" id="KIR62733.1"/>
    </source>
</evidence>
<evidence type="ECO:0000259" key="3">
    <source>
        <dbReference type="Pfam" id="PF23359"/>
    </source>
</evidence>
<dbReference type="Proteomes" id="UP000032254">
    <property type="component" value="Unassembled WGS sequence"/>
</dbReference>
<dbReference type="InterPro" id="IPR036625">
    <property type="entry name" value="E3-bd_dom_sf"/>
</dbReference>
<keyword evidence="5" id="KW-1185">Reference proteome</keyword>
<dbReference type="InterPro" id="IPR024412">
    <property type="entry name" value="Lsr2_dim_dom"/>
</dbReference>